<feature type="signal peptide" evidence="3">
    <location>
        <begin position="1"/>
        <end position="19"/>
    </location>
</feature>
<keyword evidence="1" id="KW-0175">Coiled coil</keyword>
<dbReference type="GO" id="GO:0070192">
    <property type="term" value="P:chromosome organization involved in meiotic cell cycle"/>
    <property type="evidence" value="ECO:0007669"/>
    <property type="project" value="TreeGrafter"/>
</dbReference>
<feature type="chain" id="PRO_5028926531" evidence="3">
    <location>
        <begin position="20"/>
        <end position="1312"/>
    </location>
</feature>
<reference evidence="5" key="2">
    <citation type="submission" date="2020-10" db="UniProtKB">
        <authorList>
            <consortium name="WormBaseParasite"/>
        </authorList>
    </citation>
    <scope>IDENTIFICATION</scope>
</reference>
<feature type="compositionally biased region" description="Polar residues" evidence="2">
    <location>
        <begin position="1270"/>
        <end position="1282"/>
    </location>
</feature>
<sequence>MIYYLLVILLSLTPPLVHCADVTKICGNEDCSEVLYTATVTRPYVSDHEGFLTLEVNEPLQIYAIKFSNRVDIIEGVSASGKRGLIYKSMVDAESLVFWLFSVVKQNLQVYEVLNTAQPGFPKPLKIKNANPLLLRDYMVNARNAGMDPEDIPELEDPDKVKKGHHHHHHHHGHDHHDHDHSHEHEHPAPPAPTTAAPPVAVPEQAATPPPATPPPPPVPAADPLKKISLDAMAKGAAIPPQQPQPVKTPQSGTVDDLKKRQIAEAFAAAQQQAKIAAAQEQANAAKIAQAQAEANAAKIAQAQAEANAAKIAQAQAEAIKQSQEAAAAEAALKQAQQNAQNTLPVEPEVAANVVQDTPPLPVESESASPVTPPIQPLEAATPVAEPAQIEEASIPVEPLPTPTLNDVVTPPPGPVETITATPVVAEPSVPPVPTPDIYNSIIDTIEQLPTTPPTPLPNEEVPADPQPSPVVTPAPVAEELPTPAPLPATPPSLPVQYASAPTPAPELPTVTPPSIAESAETTTTPAPIAEEVPATTTTTPAPLSVEPEVVATPAPVPLPEPPVKPDTIPNEDEVRQRRSTLQDGIDKPDDFCYNNDCSGRVGAAEALSPNDPASRPVNTGFFATTIRPTFKSISVAIRSSLPYPISHFDDTGVFVLLNLLLAILVYVIIWLSADARRPDVLDRRALHDALSRIKEQENHIQQLQANASDPAVIVQYTREIENLRNANSALTAQLNSVTAAHQHIEAELAEANSERATYQAELQSANSDKADLQNKHDAVASENASLKADLTFVQQQLEEANTRSADYIAELQDVQKTVRELETAISEEKDAKSALEASFDRLKETITSLEKQLEAKNHSNLEYADMVAELNEQKKALERQVVAFEEKLAASAGSGGAGSDGPEDVPHAKSANDTAEVVDESDVKPKKPVKVATLGKKAATPKPPTPKESSPEVENSRKTSVSHVSIEAVMEMKALRDTLRDIKVECDNLKRELATEQRSRESIEAALDESRKNLAEKKAELEKAIANFDKCSAKNDQLHQLNTDMYRKTERLEEQCATIPELKESISALTFEKAGLSNRIKDLEKQLKKAEERAENLERLRYLDERKFKEKVAELEDRLTKVKVAQPVVNDGIGSGNSSDRDFSITNVSSSAVASLWDNVDDPETSFDSNPNIRSNGSRRRSDRFLPPVEPSGRRSVGRRPEGHSSTTHRYRSRSAGRQRYAAASPYDEVPSGSDRYVSRTSPHYDEYGRDRPIGASAADLRLRRSTNGRRSTNFVYSSDGSGACSPPPELASESGVPPATIKIHKPAPKK</sequence>
<feature type="region of interest" description="Disordered" evidence="2">
    <location>
        <begin position="892"/>
        <end position="963"/>
    </location>
</feature>
<dbReference type="WBParaSite" id="Pan_g9171.t1">
    <property type="protein sequence ID" value="Pan_g9171.t1"/>
    <property type="gene ID" value="Pan_g9171"/>
</dbReference>
<dbReference type="GO" id="GO:0030870">
    <property type="term" value="C:Mre11 complex"/>
    <property type="evidence" value="ECO:0007669"/>
    <property type="project" value="TreeGrafter"/>
</dbReference>
<feature type="coiled-coil region" evidence="1">
    <location>
        <begin position="973"/>
        <end position="1035"/>
    </location>
</feature>
<dbReference type="PANTHER" id="PTHR18867">
    <property type="entry name" value="RAD50"/>
    <property type="match status" value="1"/>
</dbReference>
<dbReference type="SUPFAM" id="SSF57997">
    <property type="entry name" value="Tropomyosin"/>
    <property type="match status" value="1"/>
</dbReference>
<dbReference type="GO" id="GO:0000794">
    <property type="term" value="C:condensed nuclear chromosome"/>
    <property type="evidence" value="ECO:0007669"/>
    <property type="project" value="TreeGrafter"/>
</dbReference>
<name>A0A7E4WCM2_PANRE</name>
<feature type="coiled-coil region" evidence="1">
    <location>
        <begin position="269"/>
        <end position="339"/>
    </location>
</feature>
<feature type="compositionally biased region" description="Polar residues" evidence="2">
    <location>
        <begin position="1167"/>
        <end position="1177"/>
    </location>
</feature>
<dbReference type="PANTHER" id="PTHR18867:SF12">
    <property type="entry name" value="DNA REPAIR PROTEIN RAD50"/>
    <property type="match status" value="1"/>
</dbReference>
<feature type="region of interest" description="Disordered" evidence="2">
    <location>
        <begin position="448"/>
        <end position="589"/>
    </location>
</feature>
<dbReference type="GO" id="GO:0000722">
    <property type="term" value="P:telomere maintenance via recombination"/>
    <property type="evidence" value="ECO:0007669"/>
    <property type="project" value="TreeGrafter"/>
</dbReference>
<reference evidence="4" key="1">
    <citation type="journal article" date="2013" name="Genetics">
        <title>The draft genome and transcriptome of Panagrellus redivivus are shaped by the harsh demands of a free-living lifestyle.</title>
        <authorList>
            <person name="Srinivasan J."/>
            <person name="Dillman A.R."/>
            <person name="Macchietto M.G."/>
            <person name="Heikkinen L."/>
            <person name="Lakso M."/>
            <person name="Fracchia K.M."/>
            <person name="Antoshechkin I."/>
            <person name="Mortazavi A."/>
            <person name="Wong G."/>
            <person name="Sternberg P.W."/>
        </authorList>
    </citation>
    <scope>NUCLEOTIDE SEQUENCE [LARGE SCALE GENOMIC DNA]</scope>
    <source>
        <strain evidence="4">MT8872</strain>
    </source>
</reference>
<dbReference type="GO" id="GO:0051880">
    <property type="term" value="F:G-quadruplex DNA binding"/>
    <property type="evidence" value="ECO:0007669"/>
    <property type="project" value="TreeGrafter"/>
</dbReference>
<feature type="compositionally biased region" description="Basic and acidic residues" evidence="2">
    <location>
        <begin position="1244"/>
        <end position="1254"/>
    </location>
</feature>
<feature type="coiled-coil region" evidence="1">
    <location>
        <begin position="1067"/>
        <end position="1126"/>
    </location>
</feature>
<dbReference type="GO" id="GO:0006302">
    <property type="term" value="P:double-strand break repair"/>
    <property type="evidence" value="ECO:0007669"/>
    <property type="project" value="TreeGrafter"/>
</dbReference>
<accession>A0A7E4WCM2</accession>
<evidence type="ECO:0000256" key="3">
    <source>
        <dbReference type="SAM" id="SignalP"/>
    </source>
</evidence>
<evidence type="ECO:0000313" key="5">
    <source>
        <dbReference type="WBParaSite" id="Pan_g9171.t1"/>
    </source>
</evidence>
<dbReference type="Gene3D" id="1.20.5.1160">
    <property type="entry name" value="Vasodilator-stimulated phosphoprotein"/>
    <property type="match status" value="1"/>
</dbReference>
<evidence type="ECO:0000313" key="4">
    <source>
        <dbReference type="Proteomes" id="UP000492821"/>
    </source>
</evidence>
<feature type="coiled-coil region" evidence="1">
    <location>
        <begin position="687"/>
        <end position="888"/>
    </location>
</feature>
<evidence type="ECO:0000256" key="1">
    <source>
        <dbReference type="SAM" id="Coils"/>
    </source>
</evidence>
<feature type="compositionally biased region" description="Low complexity" evidence="2">
    <location>
        <begin position="194"/>
        <end position="207"/>
    </location>
</feature>
<feature type="compositionally biased region" description="Pro residues" evidence="2">
    <location>
        <begin position="555"/>
        <end position="565"/>
    </location>
</feature>
<dbReference type="GO" id="GO:0003691">
    <property type="term" value="F:double-stranded telomeric DNA binding"/>
    <property type="evidence" value="ECO:0007669"/>
    <property type="project" value="TreeGrafter"/>
</dbReference>
<keyword evidence="3" id="KW-0732">Signal</keyword>
<feature type="region of interest" description="Disordered" evidence="2">
    <location>
        <begin position="1160"/>
        <end position="1312"/>
    </location>
</feature>
<dbReference type="GO" id="GO:0043047">
    <property type="term" value="F:single-stranded telomeric DNA binding"/>
    <property type="evidence" value="ECO:0007669"/>
    <property type="project" value="TreeGrafter"/>
</dbReference>
<dbReference type="Gene3D" id="1.10.287.1490">
    <property type="match status" value="1"/>
</dbReference>
<proteinExistence type="predicted"/>
<feature type="compositionally biased region" description="Basic residues" evidence="2">
    <location>
        <begin position="1208"/>
        <end position="1218"/>
    </location>
</feature>
<feature type="compositionally biased region" description="Low complexity" evidence="2">
    <location>
        <begin position="514"/>
        <end position="554"/>
    </location>
</feature>
<keyword evidence="4" id="KW-1185">Reference proteome</keyword>
<dbReference type="SUPFAM" id="SSF90257">
    <property type="entry name" value="Myosin rod fragments"/>
    <property type="match status" value="1"/>
</dbReference>
<protein>
    <submittedName>
        <fullName evidence="5">WH1 domain-containing protein</fullName>
    </submittedName>
</protein>
<organism evidence="4 5">
    <name type="scientific">Panagrellus redivivus</name>
    <name type="common">Microworm</name>
    <dbReference type="NCBI Taxonomy" id="6233"/>
    <lineage>
        <taxon>Eukaryota</taxon>
        <taxon>Metazoa</taxon>
        <taxon>Ecdysozoa</taxon>
        <taxon>Nematoda</taxon>
        <taxon>Chromadorea</taxon>
        <taxon>Rhabditida</taxon>
        <taxon>Tylenchina</taxon>
        <taxon>Panagrolaimomorpha</taxon>
        <taxon>Panagrolaimoidea</taxon>
        <taxon>Panagrolaimidae</taxon>
        <taxon>Panagrellus</taxon>
    </lineage>
</organism>
<feature type="compositionally biased region" description="Acidic residues" evidence="2">
    <location>
        <begin position="148"/>
        <end position="157"/>
    </location>
</feature>
<feature type="compositionally biased region" description="Basic and acidic residues" evidence="2">
    <location>
        <begin position="175"/>
        <end position="188"/>
    </location>
</feature>
<feature type="compositionally biased region" description="Basic residues" evidence="2">
    <location>
        <begin position="162"/>
        <end position="174"/>
    </location>
</feature>
<evidence type="ECO:0000256" key="2">
    <source>
        <dbReference type="SAM" id="MobiDB-lite"/>
    </source>
</evidence>
<feature type="compositionally biased region" description="Pro residues" evidence="2">
    <location>
        <begin position="208"/>
        <end position="221"/>
    </location>
</feature>
<feature type="region of interest" description="Disordered" evidence="2">
    <location>
        <begin position="145"/>
        <end position="224"/>
    </location>
</feature>
<dbReference type="GO" id="GO:0007004">
    <property type="term" value="P:telomere maintenance via telomerase"/>
    <property type="evidence" value="ECO:0007669"/>
    <property type="project" value="TreeGrafter"/>
</dbReference>
<feature type="compositionally biased region" description="Pro residues" evidence="2">
    <location>
        <begin position="483"/>
        <end position="494"/>
    </location>
</feature>
<dbReference type="Proteomes" id="UP000492821">
    <property type="component" value="Unassembled WGS sequence"/>
</dbReference>